<evidence type="ECO:0000256" key="1">
    <source>
        <dbReference type="ARBA" id="ARBA00003689"/>
    </source>
</evidence>
<name>A0ABM4EZN8_9AVES</name>
<evidence type="ECO:0000259" key="5">
    <source>
        <dbReference type="PROSITE" id="PS50915"/>
    </source>
</evidence>
<dbReference type="Proteomes" id="UP001652627">
    <property type="component" value="Chromosome 9"/>
</dbReference>
<dbReference type="RefSeq" id="XP_067158169.1">
    <property type="nucleotide sequence ID" value="XM_067302068.1"/>
</dbReference>
<keyword evidence="4" id="KW-0677">Repeat</keyword>
<evidence type="ECO:0000256" key="3">
    <source>
        <dbReference type="ARBA" id="ARBA00022613"/>
    </source>
</evidence>
<dbReference type="InterPro" id="IPR011024">
    <property type="entry name" value="G_crystallin-like"/>
</dbReference>
<dbReference type="PANTHER" id="PTHR11818:SF6">
    <property type="entry name" value="GAMMA-CRYSTALLIN S"/>
    <property type="match status" value="1"/>
</dbReference>
<proteinExistence type="inferred from homology"/>
<dbReference type="InterPro" id="IPR001064">
    <property type="entry name" value="Beta/gamma_crystallin"/>
</dbReference>
<dbReference type="GeneID" id="106493718"/>
<evidence type="ECO:0000313" key="6">
    <source>
        <dbReference type="Proteomes" id="UP001652627"/>
    </source>
</evidence>
<gene>
    <name evidence="7" type="primary">CRYGS</name>
</gene>
<evidence type="ECO:0000256" key="4">
    <source>
        <dbReference type="ARBA" id="ARBA00022737"/>
    </source>
</evidence>
<protein>
    <submittedName>
        <fullName evidence="7">Gamma-crystallin S isoform X3</fullName>
    </submittedName>
</protein>
<evidence type="ECO:0000256" key="2">
    <source>
        <dbReference type="ARBA" id="ARBA00009646"/>
    </source>
</evidence>
<dbReference type="PROSITE" id="PS50915">
    <property type="entry name" value="CRYSTALLIN_BETA_GAMMA"/>
    <property type="match status" value="2"/>
</dbReference>
<organism evidence="6 7">
    <name type="scientific">Apteryx mantelli</name>
    <name type="common">North Island brown kiwi</name>
    <dbReference type="NCBI Taxonomy" id="2696672"/>
    <lineage>
        <taxon>Eukaryota</taxon>
        <taxon>Metazoa</taxon>
        <taxon>Chordata</taxon>
        <taxon>Craniata</taxon>
        <taxon>Vertebrata</taxon>
        <taxon>Euteleostomi</taxon>
        <taxon>Archelosauria</taxon>
        <taxon>Archosauria</taxon>
        <taxon>Dinosauria</taxon>
        <taxon>Saurischia</taxon>
        <taxon>Theropoda</taxon>
        <taxon>Coelurosauria</taxon>
        <taxon>Aves</taxon>
        <taxon>Palaeognathae</taxon>
        <taxon>Apterygiformes</taxon>
        <taxon>Apterygidae</taxon>
        <taxon>Apteryx</taxon>
    </lineage>
</organism>
<dbReference type="PANTHER" id="PTHR11818">
    <property type="entry name" value="BETA/GAMMA CRYSTALLIN"/>
    <property type="match status" value="1"/>
</dbReference>
<evidence type="ECO:0000313" key="7">
    <source>
        <dbReference type="RefSeq" id="XP_067158169.1"/>
    </source>
</evidence>
<reference evidence="7" key="1">
    <citation type="submission" date="2025-08" db="UniProtKB">
        <authorList>
            <consortium name="RefSeq"/>
        </authorList>
    </citation>
    <scope>IDENTIFICATION</scope>
    <source>
        <tissue evidence="7">Blood</tissue>
    </source>
</reference>
<keyword evidence="3" id="KW-0273">Eye lens protein</keyword>
<dbReference type="Pfam" id="PF00030">
    <property type="entry name" value="Crystall"/>
    <property type="match status" value="1"/>
</dbReference>
<dbReference type="Gene3D" id="2.60.20.10">
    <property type="entry name" value="Crystallins"/>
    <property type="match status" value="1"/>
</dbReference>
<feature type="domain" description="Beta/gamma crystallin 'Greek key'" evidence="5">
    <location>
        <begin position="72"/>
        <end position="114"/>
    </location>
</feature>
<dbReference type="InterPro" id="IPR050252">
    <property type="entry name" value="Beta/Gamma-Crystallin"/>
</dbReference>
<keyword evidence="6" id="KW-1185">Reference proteome</keyword>
<accession>A0ABM4EZN8</accession>
<feature type="domain" description="Beta/gamma crystallin 'Greek key'" evidence="5">
    <location>
        <begin position="33"/>
        <end position="71"/>
    </location>
</feature>
<comment type="function">
    <text evidence="1">Crystallins are the dominant structural components of the vertebrate eye lens.</text>
</comment>
<dbReference type="SUPFAM" id="SSF49695">
    <property type="entry name" value="gamma-Crystallin-like"/>
    <property type="match status" value="1"/>
</dbReference>
<dbReference type="SMART" id="SM00247">
    <property type="entry name" value="XTALbg"/>
    <property type="match status" value="1"/>
</dbReference>
<sequence length="160" mass="17881">MLMGLMAVSVGCPLLSLYSGIRNLPAFPPLLALQVTFYEDKNFLGRCYECDSDCPDFHTYLSRCNSIRVEGGTWVAYERPNFTGNMYVLTHGEYPDYHHWMGLNDRLGSCKTIQMSCGDASPALGKARKANLFHSCSQWEKAAPFGCFVAKWRPGPHSGI</sequence>
<dbReference type="PRINTS" id="PR01367">
    <property type="entry name" value="BGCRYSTALLIN"/>
</dbReference>
<comment type="similarity">
    <text evidence="2">Belongs to the beta/gamma-crystallin family.</text>
</comment>